<evidence type="ECO:0000259" key="2">
    <source>
        <dbReference type="Pfam" id="PF00144"/>
    </source>
</evidence>
<dbReference type="PANTHER" id="PTHR43283:SF3">
    <property type="entry name" value="BETA-LACTAMASE FAMILY PROTEIN (AFU_ORTHOLOGUE AFUA_5G07500)"/>
    <property type="match status" value="1"/>
</dbReference>
<feature type="chain" id="PRO_5046939328" evidence="1">
    <location>
        <begin position="23"/>
        <end position="405"/>
    </location>
</feature>
<feature type="domain" description="Beta-lactamase-related" evidence="2">
    <location>
        <begin position="34"/>
        <end position="387"/>
    </location>
</feature>
<dbReference type="Pfam" id="PF00144">
    <property type="entry name" value="Beta-lactamase"/>
    <property type="match status" value="1"/>
</dbReference>
<dbReference type="SUPFAM" id="SSF56601">
    <property type="entry name" value="beta-lactamase/transpeptidase-like"/>
    <property type="match status" value="1"/>
</dbReference>
<evidence type="ECO:0000313" key="4">
    <source>
        <dbReference type="Proteomes" id="UP001431217"/>
    </source>
</evidence>
<evidence type="ECO:0000256" key="1">
    <source>
        <dbReference type="SAM" id="SignalP"/>
    </source>
</evidence>
<dbReference type="EMBL" id="JAMBEP010000003">
    <property type="protein sequence ID" value="MCL1635701.1"/>
    <property type="molecule type" value="Genomic_DNA"/>
</dbReference>
<dbReference type="RefSeq" id="WP_249475466.1">
    <property type="nucleotide sequence ID" value="NZ_JAMBEP010000003.1"/>
</dbReference>
<feature type="signal peptide" evidence="1">
    <location>
        <begin position="1"/>
        <end position="22"/>
    </location>
</feature>
<protein>
    <submittedName>
        <fullName evidence="3">Beta-lactamase family protein</fullName>
    </submittedName>
</protein>
<dbReference type="Gene3D" id="3.40.710.10">
    <property type="entry name" value="DD-peptidase/beta-lactamase superfamily"/>
    <property type="match status" value="1"/>
</dbReference>
<dbReference type="InterPro" id="IPR012338">
    <property type="entry name" value="Beta-lactam/transpept-like"/>
</dbReference>
<keyword evidence="1" id="KW-0732">Signal</keyword>
<dbReference type="Proteomes" id="UP001431217">
    <property type="component" value="Unassembled WGS sequence"/>
</dbReference>
<evidence type="ECO:0000313" key="3">
    <source>
        <dbReference type="EMBL" id="MCL1635701.1"/>
    </source>
</evidence>
<accession>A0ABT0MLD5</accession>
<sequence length="405" mass="42860">MTRNLSCRLLAAAIALAGAAHAAEPVATVRVAFDRDGITATRASGLADVAAKREVDADDPVRVASISKLVTAIGVMRLVEAGKLDLDADVSKLLGWTLRHPNYPDTPITLRLLMSHRSSLTDAAGYYAIPLDGQLQDTLKDPRAWDGEHAPGSYFRYANLNFPLVASIMEKATGERFDQLMDGLVLKPLDLKACFNWAMCDEATAARAVVLYDAGGKPVRDDHQGRNPGCPVNKATDGSCDLSRWRAGANGSLFSPQGGLRISANGLAKIGRLLLGDGSVDGVRLLTPASVRTLTQPVWTYAPGNGMTSEEDLGGEPPRGFFCRYGLAVQTLATKGKECHDDPFGDGVARVGHSGSAYGLVSGLWIDRKSGTGVAYFATGLPEARTGEKSAFSAVEESLASGNAR</sequence>
<dbReference type="InterPro" id="IPR001466">
    <property type="entry name" value="Beta-lactam-related"/>
</dbReference>
<proteinExistence type="predicted"/>
<keyword evidence="4" id="KW-1185">Reference proteome</keyword>
<organism evidence="3 4">
    <name type="scientific">Luteimonas galliterrae</name>
    <dbReference type="NCBI Taxonomy" id="2940486"/>
    <lineage>
        <taxon>Bacteria</taxon>
        <taxon>Pseudomonadati</taxon>
        <taxon>Pseudomonadota</taxon>
        <taxon>Gammaproteobacteria</taxon>
        <taxon>Lysobacterales</taxon>
        <taxon>Lysobacteraceae</taxon>
        <taxon>Luteimonas</taxon>
    </lineage>
</organism>
<dbReference type="PANTHER" id="PTHR43283">
    <property type="entry name" value="BETA-LACTAMASE-RELATED"/>
    <property type="match status" value="1"/>
</dbReference>
<dbReference type="InterPro" id="IPR050789">
    <property type="entry name" value="Diverse_Enzym_Activities"/>
</dbReference>
<gene>
    <name evidence="3" type="ORF">M2650_13815</name>
</gene>
<reference evidence="3 4" key="1">
    <citation type="submission" date="2022-05" db="EMBL/GenBank/DDBJ databases">
        <title>Luteimonas sp. SX5, whole genome shotgun sequencing project.</title>
        <authorList>
            <person name="Zhao G."/>
            <person name="Shen L."/>
        </authorList>
    </citation>
    <scope>NUCLEOTIDE SEQUENCE [LARGE SCALE GENOMIC DNA]</scope>
    <source>
        <strain evidence="3 4">SX5</strain>
    </source>
</reference>
<name>A0ABT0MLD5_9GAMM</name>
<comment type="caution">
    <text evidence="3">The sequence shown here is derived from an EMBL/GenBank/DDBJ whole genome shotgun (WGS) entry which is preliminary data.</text>
</comment>